<keyword evidence="4 8" id="KW-0482">Metalloprotease</keyword>
<dbReference type="EC" id="3.4.24.-" evidence="8"/>
<dbReference type="PANTHER" id="PTHR30624">
    <property type="entry name" value="UNCHARACTERIZED PROTEIN TLDD AND PMBA"/>
    <property type="match status" value="1"/>
</dbReference>
<dbReference type="GO" id="GO:0008237">
    <property type="term" value="F:metallopeptidase activity"/>
    <property type="evidence" value="ECO:0007669"/>
    <property type="project" value="UniProtKB-KW"/>
</dbReference>
<dbReference type="Gene3D" id="3.30.2290.10">
    <property type="entry name" value="PmbA/TldD superfamily"/>
    <property type="match status" value="1"/>
</dbReference>
<organism evidence="8 9">
    <name type="scientific">Thiothrix litoralis</name>
    <dbReference type="NCBI Taxonomy" id="2891210"/>
    <lineage>
        <taxon>Bacteria</taxon>
        <taxon>Pseudomonadati</taxon>
        <taxon>Pseudomonadota</taxon>
        <taxon>Gammaproteobacteria</taxon>
        <taxon>Thiotrichales</taxon>
        <taxon>Thiotrichaceae</taxon>
        <taxon>Thiothrix</taxon>
    </lineage>
</organism>
<dbReference type="InterPro" id="IPR051463">
    <property type="entry name" value="Peptidase_U62_metallo"/>
</dbReference>
<evidence type="ECO:0000256" key="1">
    <source>
        <dbReference type="ARBA" id="ARBA00005836"/>
    </source>
</evidence>
<dbReference type="SUPFAM" id="SSF111283">
    <property type="entry name" value="Putative modulator of DNA gyrase, PmbA/TldD"/>
    <property type="match status" value="1"/>
</dbReference>
<dbReference type="EMBL" id="CP072801">
    <property type="protein sequence ID" value="QTR48158.1"/>
    <property type="molecule type" value="Genomic_DNA"/>
</dbReference>
<feature type="domain" description="Metalloprotease TldD/E central" evidence="7">
    <location>
        <begin position="131"/>
        <end position="240"/>
    </location>
</feature>
<dbReference type="Pfam" id="PF19290">
    <property type="entry name" value="PmbA_TldD_2nd"/>
    <property type="match status" value="1"/>
</dbReference>
<dbReference type="InterPro" id="IPR036059">
    <property type="entry name" value="TldD/PmbA_sf"/>
</dbReference>
<protein>
    <submittedName>
        <fullName evidence="8">Metalloprotease TldD</fullName>
        <ecNumber evidence="8">3.4.24.-</ecNumber>
    </submittedName>
</protein>
<dbReference type="Proteomes" id="UP000672039">
    <property type="component" value="Chromosome"/>
</dbReference>
<evidence type="ECO:0000313" key="9">
    <source>
        <dbReference type="Proteomes" id="UP000672039"/>
    </source>
</evidence>
<name>A0ABX7X0M3_9GAMM</name>
<evidence type="ECO:0000259" key="7">
    <source>
        <dbReference type="Pfam" id="PF19290"/>
    </source>
</evidence>
<feature type="domain" description="Metalloprotease TldD/E C-terminal" evidence="6">
    <location>
        <begin position="248"/>
        <end position="481"/>
    </location>
</feature>
<dbReference type="InterPro" id="IPR002510">
    <property type="entry name" value="Metalloprtase-TldD/E_N"/>
</dbReference>
<dbReference type="NCBIfam" id="NF008006">
    <property type="entry name" value="PRK10735.1"/>
    <property type="match status" value="1"/>
</dbReference>
<dbReference type="Pfam" id="PF19289">
    <property type="entry name" value="PmbA_TldD_3rd"/>
    <property type="match status" value="1"/>
</dbReference>
<keyword evidence="9" id="KW-1185">Reference proteome</keyword>
<feature type="domain" description="Metalloprotease TldD/E N-terminal" evidence="5">
    <location>
        <begin position="41"/>
        <end position="104"/>
    </location>
</feature>
<dbReference type="InterPro" id="IPR035068">
    <property type="entry name" value="TldD/PmbA_N"/>
</dbReference>
<evidence type="ECO:0000313" key="8">
    <source>
        <dbReference type="EMBL" id="QTR48158.1"/>
    </source>
</evidence>
<evidence type="ECO:0000259" key="5">
    <source>
        <dbReference type="Pfam" id="PF01523"/>
    </source>
</evidence>
<reference evidence="8 9" key="1">
    <citation type="submission" date="2021-04" db="EMBL/GenBank/DDBJ databases">
        <title>Genomics, taxonomy and metabolism of representatives of sulfur bacteria of the genus Thiothrix: Thiothrix fructosivorans QT, Thiothrix unzii A1T and three new species, Thiothrix subterranea sp. nov., Thiothrix litoralis sp. nov. and 'Candidatus Thiothrix anitrata' sp. nov.</title>
        <authorList>
            <person name="Ravin N.V."/>
            <person name="Smolyakov D."/>
            <person name="Rudenko T.S."/>
            <person name="Mardanov A.V."/>
            <person name="Beletsky A.V."/>
            <person name="Markov N.D."/>
            <person name="Fomenkov A.I."/>
            <person name="Roberts R.J."/>
            <person name="Karnachuk O.V."/>
            <person name="Novikov A."/>
            <person name="Grabovich M.Y."/>
        </authorList>
    </citation>
    <scope>NUCLEOTIDE SEQUENCE [LARGE SCALE GENOMIC DNA]</scope>
    <source>
        <strain evidence="8 9">AS</strain>
    </source>
</reference>
<proteinExistence type="inferred from homology"/>
<keyword evidence="2" id="KW-0645">Protease</keyword>
<keyword evidence="3 8" id="KW-0378">Hydrolase</keyword>
<gene>
    <name evidence="8" type="primary">tldD</name>
    <name evidence="8" type="ORF">J9253_09680</name>
</gene>
<dbReference type="RefSeq" id="WP_210224378.1">
    <property type="nucleotide sequence ID" value="NZ_CP072801.1"/>
</dbReference>
<dbReference type="PIRSF" id="PIRSF004919">
    <property type="entry name" value="TldD"/>
    <property type="match status" value="1"/>
</dbReference>
<evidence type="ECO:0000256" key="4">
    <source>
        <dbReference type="ARBA" id="ARBA00023049"/>
    </source>
</evidence>
<accession>A0ABX7X0M3</accession>
<evidence type="ECO:0000256" key="3">
    <source>
        <dbReference type="ARBA" id="ARBA00022801"/>
    </source>
</evidence>
<dbReference type="InterPro" id="IPR045569">
    <property type="entry name" value="Metalloprtase-TldD/E_C"/>
</dbReference>
<dbReference type="Pfam" id="PF01523">
    <property type="entry name" value="PmbA_TldD_1st"/>
    <property type="match status" value="1"/>
</dbReference>
<evidence type="ECO:0000259" key="6">
    <source>
        <dbReference type="Pfam" id="PF19289"/>
    </source>
</evidence>
<dbReference type="InterPro" id="IPR045570">
    <property type="entry name" value="Metalloprtase-TldD/E_cen_dom"/>
</dbReference>
<comment type="similarity">
    <text evidence="1">Belongs to the peptidase U62 family.</text>
</comment>
<evidence type="ECO:0000256" key="2">
    <source>
        <dbReference type="ARBA" id="ARBA00022670"/>
    </source>
</evidence>
<sequence length="485" mass="51567">MNSKNQSYEAAREAFFTPTGLSEQHLEQVFSQLLTQDTTLADVYFQSARYESWGLEESIIKSGSYSIEQGVGVRSVCGEQTGFAYSGEITLPALLESAKAARAITRAGQSGSVNAWKISAPQRQLYGMDDPLASLSEDDKISFLRQIDSIARAASPYVQQVMANMVAVHEIILVVDETGRMTADVRPLVRANVSVIVERNGQTESATAGGGGRFSLDFFTHGNKAQEYAEEAVRKALINLDAEAAPAGSMTVVLGNGWPGVLLHEAIGHGLEGDFNRKGTSAFAGRIGEQVAAKGITVVDDGTLEQRRGSLSVDDEGTQTQCTTLIEDGILKGYLFDRQNAALMGTQSTGNGRRQSYAHLPMPRMTNTYMRAGAYDPAEIIASVEKGIYAVNFSGGQVDITSGKFVFSASEAYQIENGKLGKPLKNATLIGNGPDVLTRVSMVGKDLQLDTGIGVCGKDGQSVPVGVGQPTLRIDGITVGGTATA</sequence>
<dbReference type="PANTHER" id="PTHR30624:SF4">
    <property type="entry name" value="METALLOPROTEASE TLDD"/>
    <property type="match status" value="1"/>
</dbReference>
<dbReference type="InterPro" id="IPR025502">
    <property type="entry name" value="TldD"/>
</dbReference>